<organism evidence="1 2">
    <name type="scientific">Sedimentimonas flavescens</name>
    <dbReference type="NCBI Taxonomy" id="2851012"/>
    <lineage>
        <taxon>Bacteria</taxon>
        <taxon>Pseudomonadati</taxon>
        <taxon>Pseudomonadota</taxon>
        <taxon>Alphaproteobacteria</taxon>
        <taxon>Rhodobacterales</taxon>
        <taxon>Rhodobacter group</taxon>
        <taxon>Sedimentimonas</taxon>
    </lineage>
</organism>
<keyword evidence="2" id="KW-1185">Reference proteome</keyword>
<evidence type="ECO:0000313" key="2">
    <source>
        <dbReference type="Proteomes" id="UP001526166"/>
    </source>
</evidence>
<evidence type="ECO:0000313" key="1">
    <source>
        <dbReference type="EMBL" id="MCV2879367.1"/>
    </source>
</evidence>
<protein>
    <submittedName>
        <fullName evidence="1">Uncharacterized protein</fullName>
    </submittedName>
</protein>
<comment type="caution">
    <text evidence="1">The sequence shown here is derived from an EMBL/GenBank/DDBJ whole genome shotgun (WGS) entry which is preliminary data.</text>
</comment>
<dbReference type="EMBL" id="JAOWKW010000008">
    <property type="protein sequence ID" value="MCV2879367.1"/>
    <property type="molecule type" value="Genomic_DNA"/>
</dbReference>
<proteinExistence type="predicted"/>
<gene>
    <name evidence="1" type="ORF">OE699_10910</name>
</gene>
<dbReference type="Proteomes" id="UP001526166">
    <property type="component" value="Unassembled WGS sequence"/>
</dbReference>
<dbReference type="RefSeq" id="WP_263848031.1">
    <property type="nucleotide sequence ID" value="NZ_JAOWKW010000008.1"/>
</dbReference>
<sequence>MSAMTCPAANPKSTTPKQLIRSLVIAGLASGLGIAVVPAAHSQDATGFIAGVASSARPEGAPAIVQFTPDAAWQENAIHGIETPVPPTILAWLDDQGAWFNPFIHPGMTGPYDLRHWHDIE</sequence>
<name>A0ABT3A034_9RHOB</name>
<reference evidence="1 2" key="1">
    <citation type="submission" date="2022-10" db="EMBL/GenBank/DDBJ databases">
        <title>Sinirhodobacter sp. nov., isolated from ocean surface sediments.</title>
        <authorList>
            <person name="He W."/>
            <person name="Wang L."/>
            <person name="Zhang D.-F."/>
        </authorList>
    </citation>
    <scope>NUCLEOTIDE SEQUENCE [LARGE SCALE GENOMIC DNA]</scope>
    <source>
        <strain evidence="1 2">WL0115</strain>
    </source>
</reference>
<accession>A0ABT3A034</accession>